<dbReference type="SUPFAM" id="SSF49785">
    <property type="entry name" value="Galactose-binding domain-like"/>
    <property type="match status" value="1"/>
</dbReference>
<feature type="compositionally biased region" description="Polar residues" evidence="4">
    <location>
        <begin position="1654"/>
        <end position="1678"/>
    </location>
</feature>
<feature type="region of interest" description="Disordered" evidence="4">
    <location>
        <begin position="925"/>
        <end position="971"/>
    </location>
</feature>
<gene>
    <name evidence="6" type="ORF">UXM345_LOCUS6336</name>
</gene>
<evidence type="ECO:0000256" key="3">
    <source>
        <dbReference type="PROSITE-ProRule" id="PRU00023"/>
    </source>
</evidence>
<dbReference type="PROSITE" id="PS50022">
    <property type="entry name" value="FA58C_3"/>
    <property type="match status" value="1"/>
</dbReference>
<feature type="repeat" description="ANK" evidence="3">
    <location>
        <begin position="65"/>
        <end position="97"/>
    </location>
</feature>
<dbReference type="PROSITE" id="PS50088">
    <property type="entry name" value="ANK_REPEAT"/>
    <property type="match status" value="4"/>
</dbReference>
<evidence type="ECO:0000256" key="4">
    <source>
        <dbReference type="SAM" id="MobiDB-lite"/>
    </source>
</evidence>
<feature type="region of interest" description="Disordered" evidence="4">
    <location>
        <begin position="1431"/>
        <end position="1474"/>
    </location>
</feature>
<feature type="region of interest" description="Disordered" evidence="4">
    <location>
        <begin position="994"/>
        <end position="1022"/>
    </location>
</feature>
<feature type="compositionally biased region" description="Acidic residues" evidence="4">
    <location>
        <begin position="1456"/>
        <end position="1469"/>
    </location>
</feature>
<evidence type="ECO:0000313" key="7">
    <source>
        <dbReference type="Proteomes" id="UP000663842"/>
    </source>
</evidence>
<feature type="compositionally biased region" description="Basic residues" evidence="4">
    <location>
        <begin position="1344"/>
        <end position="1356"/>
    </location>
</feature>
<dbReference type="PANTHER" id="PTHR24198">
    <property type="entry name" value="ANKYRIN REPEAT AND PROTEIN KINASE DOMAIN-CONTAINING PROTEIN"/>
    <property type="match status" value="1"/>
</dbReference>
<feature type="domain" description="F5/8 type C" evidence="5">
    <location>
        <begin position="304"/>
        <end position="449"/>
    </location>
</feature>
<protein>
    <recommendedName>
        <fullName evidence="5">F5/8 type C domain-containing protein</fullName>
    </recommendedName>
</protein>
<feature type="region of interest" description="Disordered" evidence="4">
    <location>
        <begin position="1543"/>
        <end position="1566"/>
    </location>
</feature>
<feature type="compositionally biased region" description="Polar residues" evidence="4">
    <location>
        <begin position="1166"/>
        <end position="1185"/>
    </location>
</feature>
<dbReference type="Proteomes" id="UP000663842">
    <property type="component" value="Unassembled WGS sequence"/>
</dbReference>
<evidence type="ECO:0000259" key="5">
    <source>
        <dbReference type="PROSITE" id="PS50022"/>
    </source>
</evidence>
<dbReference type="InterPro" id="IPR008979">
    <property type="entry name" value="Galactose-bd-like_sf"/>
</dbReference>
<feature type="compositionally biased region" description="Polar residues" evidence="4">
    <location>
        <begin position="1003"/>
        <end position="1018"/>
    </location>
</feature>
<dbReference type="PROSITE" id="PS50297">
    <property type="entry name" value="ANK_REP_REGION"/>
    <property type="match status" value="3"/>
</dbReference>
<dbReference type="Pfam" id="PF00754">
    <property type="entry name" value="F5_F8_type_C"/>
    <property type="match status" value="1"/>
</dbReference>
<feature type="region of interest" description="Disordered" evidence="4">
    <location>
        <begin position="1652"/>
        <end position="1687"/>
    </location>
</feature>
<sequence length="1687" mass="191731">MDHRHEDQQWRQQLLTIVDRGSAEQLFTFLQAYHRKPFRNMAEVMAYEAAIDDQIDFIDCVATRYNVTPLIIAAGKGSYEKTKILLVHGANPNKQCSTGDTALNLAVHRQKYNIVDLLLKYRANPNIFNKSGKTALHRAAVSYIDDNANHVRALLNAGADPTLEDRNQRVALDEAVLANKPDITSVLLSHDRNLAQRAYRASIIAARLGHDKCLETLLDYGMDPNICDRTRTSPLHVAVRSLKLSTARLLISRGADKNLINNRGETPIVIAEYLQPDQRQSFINVLVHTPRVETSGFHAYSNGAMPVNAIPYVHPLLRSHPNWALDSDEFRSPTDNNSSVQNLLDTTSGSYWCCRQNKDAWVIFDLKHQYNISGVRIIGCDNQSTPRNGHIDVSTAFNGPWLKVKDFTCPLSQGNKNDVFFQALKTRFIRVFLSDNYGGDDIRVQGIGFYGVDMRLVDLLREHGLERSLPTLLANSINDLESLDENRDEILNSSDKYLDVNDHFQFIRLMESLRSPKLTHLEWFNPPQPTVIAGDKLQTFSAAGDEGVTDRVKLEERFEQSSQIRTVLMRDLEPIQGRSLVDFPDYVIRNPGRYKVRVVSVESPNIQTPWQDIVVVVPTKYPDIDSDSNHSYDYSMSNQIKSVTPKIYRLRPHQQTPSVASRSSNDNEISSNRKNDNTLTPTKFRLQKILSSSNDDDNSTIIMGDFMLTKNPNQDLSVYNYKPKHTQIAYKYKGILDSSEVQARAVTAIKSLVREQNRTIPSDSIHKSMSYKEFRPSSILLRSLTGDNLNNFGSERVFRKANSVSTDDSESDSGEPNDRYYFGEETDYSVTNGDDDEVCLVFGHDVLPSNIVQNPTIVQQEPQPIKRPTYRTYINYVNNQAADIILQQVVDVGTSVDSTLLDEEPSDNRTSLFQKSSFDNRESIFTNQSSRSESETYRVSQQTKKQNHDEEIVLSRSPKVRSPTSVSKTNSSTIHSYINVAMPSNSAIDMIKNAEQSSRKSSRITNTASSSQRSTSQPPLGRETLLERNRAMDSPLIQYENFNTNPDYEPSLSQKSVKSHENHRGAKPPTFPTEKPILRRPSSTPPTDIENEFIEPRPNFGPGKRFPNTPRPKRDRRDDDSGSIPDKHSSNHQPKIDTEKSKLVNESTQSEEKLTRNVGTMHEPVQTRNFGNEVQPQSSSTQTTFLPAKKTPKTDYSFIERPEPRPIKYDDDDDDYHSDRRSPPIPRQPTPRVIYDDTYDIILHQYIKCRTPSNSPPRRETVDYVYDGHYPACSETPYDDYTVLPEGARHSHRPRPRSRPPPSAYSPCTIVTHRSRTSSPPPPQHRLIVTPSPSHPVRCPSPLRRPRSATPRRRPQMHSQETDTSLDAMRRKNHAGVQYEPLSTREKGTTPSLRIRKPTTNHRSATLDASIYSEHRYPMPHSTIPVDYNRSRRTHFHQPPITTYDYREHRNQSPYDDYDDSGDEEEEDEIRSMHDQSTMAELLVYLDHYTQCESQPFMADRYIQTTPTVDDDDEHGNTFDNGEESFIRQLPRSGSISISQPVIIQPDTLPRRHQPQASPTRPTRDGLDYTGNILEVSLHHGQLQRTASIRDSPLLNIGTENILNQPAAHEYATPFETRFIYESDSSSTLRSRKNGSMIAPVLNSARTHMLTRSPVRQSRSNGNFYLSTAPSRSSNSSLRVDITAEKS</sequence>
<keyword evidence="1" id="KW-0677">Repeat</keyword>
<feature type="compositionally biased region" description="Polar residues" evidence="4">
    <location>
        <begin position="653"/>
        <end position="670"/>
    </location>
</feature>
<dbReference type="InterPro" id="IPR000421">
    <property type="entry name" value="FA58C"/>
</dbReference>
<keyword evidence="2 3" id="KW-0040">ANK repeat</keyword>
<feature type="compositionally biased region" description="Polar residues" evidence="4">
    <location>
        <begin position="962"/>
        <end position="971"/>
    </location>
</feature>
<evidence type="ECO:0000256" key="1">
    <source>
        <dbReference type="ARBA" id="ARBA00022737"/>
    </source>
</evidence>
<feature type="repeat" description="ANK" evidence="3">
    <location>
        <begin position="230"/>
        <end position="262"/>
    </location>
</feature>
<comment type="caution">
    <text evidence="6">The sequence shown here is derived from an EMBL/GenBank/DDBJ whole genome shotgun (WGS) entry which is preliminary data.</text>
</comment>
<feature type="region of interest" description="Disordered" evidence="4">
    <location>
        <begin position="801"/>
        <end position="821"/>
    </location>
</feature>
<feature type="region of interest" description="Disordered" evidence="4">
    <location>
        <begin position="1040"/>
        <end position="1232"/>
    </location>
</feature>
<proteinExistence type="predicted"/>
<feature type="repeat" description="ANK" evidence="3">
    <location>
        <begin position="131"/>
        <end position="166"/>
    </location>
</feature>
<name>A0A819CVY2_9BILA</name>
<feature type="compositionally biased region" description="Polar residues" evidence="4">
    <location>
        <begin position="1040"/>
        <end position="1056"/>
    </location>
</feature>
<dbReference type="SUPFAM" id="SSF48403">
    <property type="entry name" value="Ankyrin repeat"/>
    <property type="match status" value="1"/>
</dbReference>
<dbReference type="Pfam" id="PF12796">
    <property type="entry name" value="Ank_2"/>
    <property type="match status" value="2"/>
</dbReference>
<dbReference type="InterPro" id="IPR036770">
    <property type="entry name" value="Ankyrin_rpt-contain_sf"/>
</dbReference>
<dbReference type="EMBL" id="CAJOBF010000499">
    <property type="protein sequence ID" value="CAF3826736.1"/>
    <property type="molecule type" value="Genomic_DNA"/>
</dbReference>
<organism evidence="6 7">
    <name type="scientific">Rotaria magnacalcarata</name>
    <dbReference type="NCBI Taxonomy" id="392030"/>
    <lineage>
        <taxon>Eukaryota</taxon>
        <taxon>Metazoa</taxon>
        <taxon>Spiralia</taxon>
        <taxon>Gnathifera</taxon>
        <taxon>Rotifera</taxon>
        <taxon>Eurotatoria</taxon>
        <taxon>Bdelloidea</taxon>
        <taxon>Philodinida</taxon>
        <taxon>Philodinidae</taxon>
        <taxon>Rotaria</taxon>
    </lineage>
</organism>
<accession>A0A819CVY2</accession>
<feature type="repeat" description="ANK" evidence="3">
    <location>
        <begin position="98"/>
        <end position="130"/>
    </location>
</feature>
<feature type="region of interest" description="Disordered" evidence="4">
    <location>
        <begin position="1275"/>
        <end position="1396"/>
    </location>
</feature>
<feature type="region of interest" description="Disordered" evidence="4">
    <location>
        <begin position="652"/>
        <end position="682"/>
    </location>
</feature>
<feature type="compositionally biased region" description="Basic and acidic residues" evidence="4">
    <location>
        <begin position="1198"/>
        <end position="1209"/>
    </location>
</feature>
<feature type="compositionally biased region" description="Basic and acidic residues" evidence="4">
    <location>
        <begin position="1115"/>
        <end position="1143"/>
    </location>
</feature>
<dbReference type="Gene3D" id="1.25.40.20">
    <property type="entry name" value="Ankyrin repeat-containing domain"/>
    <property type="match status" value="2"/>
</dbReference>
<feature type="compositionally biased region" description="Polar residues" evidence="4">
    <location>
        <begin position="925"/>
        <end position="944"/>
    </location>
</feature>
<reference evidence="6" key="1">
    <citation type="submission" date="2021-02" db="EMBL/GenBank/DDBJ databases">
        <authorList>
            <person name="Nowell W R."/>
        </authorList>
    </citation>
    <scope>NUCLEOTIDE SEQUENCE</scope>
</reference>
<dbReference type="SMART" id="SM00248">
    <property type="entry name" value="ANK"/>
    <property type="match status" value="6"/>
</dbReference>
<dbReference type="Gene3D" id="2.60.120.260">
    <property type="entry name" value="Galactose-binding domain-like"/>
    <property type="match status" value="1"/>
</dbReference>
<evidence type="ECO:0000313" key="6">
    <source>
        <dbReference type="EMBL" id="CAF3826736.1"/>
    </source>
</evidence>
<dbReference type="InterPro" id="IPR002110">
    <property type="entry name" value="Ankyrin_rpt"/>
</dbReference>
<evidence type="ECO:0000256" key="2">
    <source>
        <dbReference type="ARBA" id="ARBA00023043"/>
    </source>
</evidence>
<dbReference type="PANTHER" id="PTHR24198:SF165">
    <property type="entry name" value="ANKYRIN REPEAT-CONTAINING PROTEIN-RELATED"/>
    <property type="match status" value="1"/>
</dbReference>